<dbReference type="EMBL" id="BMQC01000008">
    <property type="protein sequence ID" value="GGK32365.1"/>
    <property type="molecule type" value="Genomic_DNA"/>
</dbReference>
<keyword evidence="2" id="KW-1185">Reference proteome</keyword>
<organism evidence="1 2">
    <name type="scientific">Pilimelia terevasa</name>
    <dbReference type="NCBI Taxonomy" id="53372"/>
    <lineage>
        <taxon>Bacteria</taxon>
        <taxon>Bacillati</taxon>
        <taxon>Actinomycetota</taxon>
        <taxon>Actinomycetes</taxon>
        <taxon>Micromonosporales</taxon>
        <taxon>Micromonosporaceae</taxon>
        <taxon>Pilimelia</taxon>
    </lineage>
</organism>
<evidence type="ECO:0000313" key="2">
    <source>
        <dbReference type="Proteomes" id="UP000662200"/>
    </source>
</evidence>
<dbReference type="AlphaFoldDB" id="A0A8J3BMJ4"/>
<reference evidence="1" key="2">
    <citation type="submission" date="2020-09" db="EMBL/GenBank/DDBJ databases">
        <authorList>
            <person name="Sun Q."/>
            <person name="Ohkuma M."/>
        </authorList>
    </citation>
    <scope>NUCLEOTIDE SEQUENCE</scope>
    <source>
        <strain evidence="1">JCM 3091</strain>
    </source>
</reference>
<comment type="caution">
    <text evidence="1">The sequence shown here is derived from an EMBL/GenBank/DDBJ whole genome shotgun (WGS) entry which is preliminary data.</text>
</comment>
<evidence type="ECO:0000313" key="1">
    <source>
        <dbReference type="EMBL" id="GGK32365.1"/>
    </source>
</evidence>
<name>A0A8J3BMJ4_9ACTN</name>
<protein>
    <submittedName>
        <fullName evidence="1">Uncharacterized protein</fullName>
    </submittedName>
</protein>
<dbReference type="RefSeq" id="WP_189114591.1">
    <property type="nucleotide sequence ID" value="NZ_BMQC01000008.1"/>
</dbReference>
<dbReference type="Proteomes" id="UP000662200">
    <property type="component" value="Unassembled WGS sequence"/>
</dbReference>
<gene>
    <name evidence="1" type="ORF">GCM10010124_26430</name>
</gene>
<reference evidence="1" key="1">
    <citation type="journal article" date="2014" name="Int. J. Syst. Evol. Microbiol.">
        <title>Complete genome sequence of Corynebacterium casei LMG S-19264T (=DSM 44701T), isolated from a smear-ripened cheese.</title>
        <authorList>
            <consortium name="US DOE Joint Genome Institute (JGI-PGF)"/>
            <person name="Walter F."/>
            <person name="Albersmeier A."/>
            <person name="Kalinowski J."/>
            <person name="Ruckert C."/>
        </authorList>
    </citation>
    <scope>NUCLEOTIDE SEQUENCE</scope>
    <source>
        <strain evidence="1">JCM 3091</strain>
    </source>
</reference>
<accession>A0A8J3BMJ4</accession>
<proteinExistence type="predicted"/>
<sequence>MHPNITAASAYEQYADVARANIDTLTPDQFAALPADAPIAVGDIVAVHSCDRFRRAVAVKVGPKNVECLASTPSGRGLVMGAKGAKGGNCRLIAQATPATAPEPADVDVTTWIAVKSPTTNPSPDHINVRVVVVASDTFTYRRADYERAVRDGELRDLLADATSNLSEIDGLVVEPDGTEHPFRP</sequence>